<evidence type="ECO:0000256" key="3">
    <source>
        <dbReference type="ARBA" id="ARBA00011233"/>
    </source>
</evidence>
<comment type="subcellular location">
    <subcellularLocation>
        <location evidence="1">Cytoplasm</location>
    </subcellularLocation>
</comment>
<dbReference type="GO" id="GO:0042438">
    <property type="term" value="P:melanin biosynthetic process"/>
    <property type="evidence" value="ECO:0007669"/>
    <property type="project" value="UniProtKB-KW"/>
</dbReference>
<organism evidence="10 11">
    <name type="scientific">Elysia chlorotica</name>
    <name type="common">Eastern emerald elysia</name>
    <name type="synonym">Sea slug</name>
    <dbReference type="NCBI Taxonomy" id="188477"/>
    <lineage>
        <taxon>Eukaryota</taxon>
        <taxon>Metazoa</taxon>
        <taxon>Spiralia</taxon>
        <taxon>Lophotrochozoa</taxon>
        <taxon>Mollusca</taxon>
        <taxon>Gastropoda</taxon>
        <taxon>Heterobranchia</taxon>
        <taxon>Euthyneura</taxon>
        <taxon>Panpulmonata</taxon>
        <taxon>Sacoglossa</taxon>
        <taxon>Placobranchoidea</taxon>
        <taxon>Plakobranchidae</taxon>
        <taxon>Elysia</taxon>
    </lineage>
</organism>
<comment type="similarity">
    <text evidence="2">Belongs to the MIF family.</text>
</comment>
<dbReference type="PANTHER" id="PTHR11954:SF22">
    <property type="entry name" value="D-DOPACHROME DECARBOXYLASE"/>
    <property type="match status" value="1"/>
</dbReference>
<evidence type="ECO:0000256" key="8">
    <source>
        <dbReference type="ARBA" id="ARBA00037460"/>
    </source>
</evidence>
<dbReference type="InterPro" id="IPR014347">
    <property type="entry name" value="Tautomerase/MIF_sf"/>
</dbReference>
<dbReference type="OrthoDB" id="6080988at2759"/>
<comment type="function">
    <text evidence="8">Tautomerization of D-dopachrome with decarboxylation to give 5,6-dihydroxyindole (DHI).</text>
</comment>
<name>A0A433TWG6_ELYCH</name>
<protein>
    <recommendedName>
        <fullName evidence="9">D-dopachrome decarboxylase</fullName>
        <ecNumber evidence="9">4.1.1.84</ecNumber>
    </recommendedName>
</protein>
<dbReference type="GO" id="GO:0033981">
    <property type="term" value="F:D-dopachrome decarboxylase activity"/>
    <property type="evidence" value="ECO:0007669"/>
    <property type="project" value="UniProtKB-EC"/>
</dbReference>
<comment type="subunit">
    <text evidence="3">Homotrimer.</text>
</comment>
<sequence length="108" mass="11901">MPLCQLYTSRKDAELKDGIEKRMAETLARVLGKPLERVTVAVLPGTRLFRLGSLAPSALLVIASIKVFDAQRNATYTPAIKEAVQKELDLPGERCVIQYVDLDANFLG</sequence>
<comment type="caution">
    <text evidence="10">The sequence shown here is derived from an EMBL/GenBank/DDBJ whole genome shotgun (WGS) entry which is preliminary data.</text>
</comment>
<dbReference type="Gene3D" id="3.30.429.10">
    <property type="entry name" value="Macrophage Migration Inhibitory Factor"/>
    <property type="match status" value="1"/>
</dbReference>
<evidence type="ECO:0000256" key="2">
    <source>
        <dbReference type="ARBA" id="ARBA00005851"/>
    </source>
</evidence>
<proteinExistence type="inferred from homology"/>
<evidence type="ECO:0000256" key="9">
    <source>
        <dbReference type="ARBA" id="ARBA00038884"/>
    </source>
</evidence>
<evidence type="ECO:0000313" key="10">
    <source>
        <dbReference type="EMBL" id="RUS85875.1"/>
    </source>
</evidence>
<keyword evidence="7" id="KW-0456">Lyase</keyword>
<dbReference type="EMBL" id="RQTK01000157">
    <property type="protein sequence ID" value="RUS85875.1"/>
    <property type="molecule type" value="Genomic_DNA"/>
</dbReference>
<dbReference type="EC" id="4.1.1.84" evidence="9"/>
<keyword evidence="11" id="KW-1185">Reference proteome</keyword>
<keyword evidence="6" id="KW-0470">Melanin biosynthesis</keyword>
<dbReference type="AlphaFoldDB" id="A0A433TWG6"/>
<dbReference type="GO" id="GO:0005737">
    <property type="term" value="C:cytoplasm"/>
    <property type="evidence" value="ECO:0007669"/>
    <property type="project" value="UniProtKB-SubCell"/>
</dbReference>
<keyword evidence="4" id="KW-0963">Cytoplasm</keyword>
<dbReference type="InterPro" id="IPR001398">
    <property type="entry name" value="Macrophage_inhib_fac"/>
</dbReference>
<gene>
    <name evidence="10" type="ORF">EGW08_006359</name>
</gene>
<evidence type="ECO:0000256" key="4">
    <source>
        <dbReference type="ARBA" id="ARBA00022490"/>
    </source>
</evidence>
<dbReference type="Pfam" id="PF01187">
    <property type="entry name" value="MIF"/>
    <property type="match status" value="1"/>
</dbReference>
<evidence type="ECO:0000313" key="11">
    <source>
        <dbReference type="Proteomes" id="UP000271974"/>
    </source>
</evidence>
<evidence type="ECO:0000256" key="6">
    <source>
        <dbReference type="ARBA" id="ARBA00023101"/>
    </source>
</evidence>
<keyword evidence="5" id="KW-0007">Acetylation</keyword>
<dbReference type="Proteomes" id="UP000271974">
    <property type="component" value="Unassembled WGS sequence"/>
</dbReference>
<dbReference type="PANTHER" id="PTHR11954">
    <property type="entry name" value="D-DOPACHROME DECARBOXYLASE"/>
    <property type="match status" value="1"/>
</dbReference>
<dbReference type="GO" id="GO:0050178">
    <property type="term" value="F:phenylpyruvate tautomerase activity"/>
    <property type="evidence" value="ECO:0007669"/>
    <property type="project" value="TreeGrafter"/>
</dbReference>
<reference evidence="10 11" key="1">
    <citation type="submission" date="2019-01" db="EMBL/GenBank/DDBJ databases">
        <title>A draft genome assembly of the solar-powered sea slug Elysia chlorotica.</title>
        <authorList>
            <person name="Cai H."/>
            <person name="Li Q."/>
            <person name="Fang X."/>
            <person name="Li J."/>
            <person name="Curtis N.E."/>
            <person name="Altenburger A."/>
            <person name="Shibata T."/>
            <person name="Feng M."/>
            <person name="Maeda T."/>
            <person name="Schwartz J.A."/>
            <person name="Shigenobu S."/>
            <person name="Lundholm N."/>
            <person name="Nishiyama T."/>
            <person name="Yang H."/>
            <person name="Hasebe M."/>
            <person name="Li S."/>
            <person name="Pierce S.K."/>
            <person name="Wang J."/>
        </authorList>
    </citation>
    <scope>NUCLEOTIDE SEQUENCE [LARGE SCALE GENOMIC DNA]</scope>
    <source>
        <strain evidence="10">EC2010</strain>
        <tissue evidence="10">Whole organism of an adult</tissue>
    </source>
</reference>
<evidence type="ECO:0000256" key="1">
    <source>
        <dbReference type="ARBA" id="ARBA00004496"/>
    </source>
</evidence>
<dbReference type="SUPFAM" id="SSF55331">
    <property type="entry name" value="Tautomerase/MIF"/>
    <property type="match status" value="1"/>
</dbReference>
<dbReference type="GO" id="GO:0005615">
    <property type="term" value="C:extracellular space"/>
    <property type="evidence" value="ECO:0007669"/>
    <property type="project" value="TreeGrafter"/>
</dbReference>
<accession>A0A433TWG6</accession>
<dbReference type="STRING" id="188477.A0A433TWG6"/>
<evidence type="ECO:0000256" key="5">
    <source>
        <dbReference type="ARBA" id="ARBA00022990"/>
    </source>
</evidence>
<evidence type="ECO:0000256" key="7">
    <source>
        <dbReference type="ARBA" id="ARBA00023239"/>
    </source>
</evidence>